<dbReference type="InterPro" id="IPR036868">
    <property type="entry name" value="TusA-like_sf"/>
</dbReference>
<dbReference type="PATRIC" id="fig|28229.4.peg.3159"/>
<accession>A0A099KEY4</accession>
<dbReference type="RefSeq" id="WP_033094805.1">
    <property type="nucleotide sequence ID" value="NZ_JQED01000042.1"/>
</dbReference>
<dbReference type="SUPFAM" id="SSF64307">
    <property type="entry name" value="SirA-like"/>
    <property type="match status" value="1"/>
</dbReference>
<organism evidence="2 3">
    <name type="scientific">Colwellia psychrerythraea</name>
    <name type="common">Vibrio psychroerythus</name>
    <dbReference type="NCBI Taxonomy" id="28229"/>
    <lineage>
        <taxon>Bacteria</taxon>
        <taxon>Pseudomonadati</taxon>
        <taxon>Pseudomonadota</taxon>
        <taxon>Gammaproteobacteria</taxon>
        <taxon>Alteromonadales</taxon>
        <taxon>Colwelliaceae</taxon>
        <taxon>Colwellia</taxon>
    </lineage>
</organism>
<gene>
    <name evidence="2" type="ORF">ND2E_0219</name>
</gene>
<dbReference type="EMBL" id="JQED01000042">
    <property type="protein sequence ID" value="KGJ88926.1"/>
    <property type="molecule type" value="Genomic_DNA"/>
</dbReference>
<dbReference type="AlphaFoldDB" id="A0A099KEY4"/>
<dbReference type="InterPro" id="IPR018720">
    <property type="entry name" value="DUF2249"/>
</dbReference>
<name>A0A099KEY4_COLPS</name>
<evidence type="ECO:0000313" key="2">
    <source>
        <dbReference type="EMBL" id="KGJ88926.1"/>
    </source>
</evidence>
<dbReference type="OrthoDB" id="5958858at2"/>
<dbReference type="Pfam" id="PF10006">
    <property type="entry name" value="DUF2249"/>
    <property type="match status" value="1"/>
</dbReference>
<evidence type="ECO:0000259" key="1">
    <source>
        <dbReference type="Pfam" id="PF10006"/>
    </source>
</evidence>
<dbReference type="Proteomes" id="UP000029843">
    <property type="component" value="Unassembled WGS sequence"/>
</dbReference>
<feature type="domain" description="DUF2249" evidence="1">
    <location>
        <begin position="6"/>
        <end position="70"/>
    </location>
</feature>
<protein>
    <recommendedName>
        <fullName evidence="1">DUF2249 domain-containing protein</fullName>
    </recommendedName>
</protein>
<reference evidence="2 3" key="1">
    <citation type="submission" date="2014-08" db="EMBL/GenBank/DDBJ databases">
        <title>Genomic and Phenotypic Diversity of Colwellia psychrerythraea strains from Disparate Marine Basins.</title>
        <authorList>
            <person name="Techtmann S.M."/>
            <person name="Stelling S.C."/>
            <person name="Utturkar S.M."/>
            <person name="Alshibli N."/>
            <person name="Harris A."/>
            <person name="Brown S.D."/>
            <person name="Hazen T.C."/>
        </authorList>
    </citation>
    <scope>NUCLEOTIDE SEQUENCE [LARGE SCALE GENOMIC DNA]</scope>
    <source>
        <strain evidence="2 3">ND2E</strain>
    </source>
</reference>
<proteinExistence type="predicted"/>
<evidence type="ECO:0000313" key="3">
    <source>
        <dbReference type="Proteomes" id="UP000029843"/>
    </source>
</evidence>
<comment type="caution">
    <text evidence="2">The sequence shown here is derived from an EMBL/GenBank/DDBJ whole genome shotgun (WGS) entry which is preliminary data.</text>
</comment>
<sequence>MEFVAIDVSELAPPEPMTVILTALANLEQGDCLLVTHRRQPFPLYEKLIQAGWAYHCQVHSDDHISLFIYRQIAQQLFEQHFNDRNFQSKG</sequence>